<evidence type="ECO:0000313" key="4">
    <source>
        <dbReference type="Proteomes" id="UP001365846"/>
    </source>
</evidence>
<dbReference type="PIRSF" id="PIRSF017082">
    <property type="entry name" value="YflP"/>
    <property type="match status" value="1"/>
</dbReference>
<evidence type="ECO:0000313" key="3">
    <source>
        <dbReference type="EMBL" id="MEJ8812915.1"/>
    </source>
</evidence>
<evidence type="ECO:0000256" key="1">
    <source>
        <dbReference type="ARBA" id="ARBA00006987"/>
    </source>
</evidence>
<comment type="caution">
    <text evidence="3">The sequence shown here is derived from an EMBL/GenBank/DDBJ whole genome shotgun (WGS) entry which is preliminary data.</text>
</comment>
<dbReference type="InterPro" id="IPR042100">
    <property type="entry name" value="Bug_dom1"/>
</dbReference>
<sequence length="321" mass="33558">MKYRMRLALPLIPLFAASGVRAQDAWPSRPVRLIVPFPPGGSTDAQGRLLAQKLSDMWGQPVIVDNRPGAGAVLATNVVAKAPPDGYTLGIAVSSHAINPTLRSNLPYDTLKDLQPVSEVGVQHIILDANPSLPASSVAELLELAQKRPGSLSYASPGSGTAHHLVMELLKARTGVNIVHVPYRGGAPAQQDVMGGQVPLLMDTYYASAGLLKAGKLKPIALFSPTRPASVPDIPVVAETVPGVSGQSSVGVIAPAGTPMAIVQKISADIAHAARSPEFAAKLLEMGLDPVGSTPQEYDQRIRADILKWAPVIKASGAKAD</sequence>
<keyword evidence="2" id="KW-0732">Signal</keyword>
<proteinExistence type="inferred from homology"/>
<dbReference type="EMBL" id="JBBKZU010000007">
    <property type="protein sequence ID" value="MEJ8812915.1"/>
    <property type="molecule type" value="Genomic_DNA"/>
</dbReference>
<keyword evidence="4" id="KW-1185">Reference proteome</keyword>
<reference evidence="3 4" key="1">
    <citation type="submission" date="2024-03" db="EMBL/GenBank/DDBJ databases">
        <title>Novel species of the genus Variovorax.</title>
        <authorList>
            <person name="Liu Q."/>
            <person name="Xin Y.-H."/>
        </authorList>
    </citation>
    <scope>NUCLEOTIDE SEQUENCE [LARGE SCALE GENOMIC DNA]</scope>
    <source>
        <strain evidence="3 4">KACC 18899</strain>
    </source>
</reference>
<organism evidence="3 4">
    <name type="scientific">Variovorax ureilyticus</name>
    <dbReference type="NCBI Taxonomy" id="1836198"/>
    <lineage>
        <taxon>Bacteria</taxon>
        <taxon>Pseudomonadati</taxon>
        <taxon>Pseudomonadota</taxon>
        <taxon>Betaproteobacteria</taxon>
        <taxon>Burkholderiales</taxon>
        <taxon>Comamonadaceae</taxon>
        <taxon>Variovorax</taxon>
    </lineage>
</organism>
<feature type="chain" id="PRO_5045215809" evidence="2">
    <location>
        <begin position="23"/>
        <end position="321"/>
    </location>
</feature>
<dbReference type="PANTHER" id="PTHR42928">
    <property type="entry name" value="TRICARBOXYLATE-BINDING PROTEIN"/>
    <property type="match status" value="1"/>
</dbReference>
<protein>
    <submittedName>
        <fullName evidence="3">Tripartite tricarboxylate transporter substrate binding protein</fullName>
    </submittedName>
</protein>
<gene>
    <name evidence="3" type="ORF">WKW77_17655</name>
</gene>
<dbReference type="Proteomes" id="UP001365846">
    <property type="component" value="Unassembled WGS sequence"/>
</dbReference>
<dbReference type="SUPFAM" id="SSF53850">
    <property type="entry name" value="Periplasmic binding protein-like II"/>
    <property type="match status" value="1"/>
</dbReference>
<feature type="signal peptide" evidence="2">
    <location>
        <begin position="1"/>
        <end position="22"/>
    </location>
</feature>
<comment type="similarity">
    <text evidence="1">Belongs to the UPF0065 (bug) family.</text>
</comment>
<dbReference type="Gene3D" id="3.40.190.150">
    <property type="entry name" value="Bordetella uptake gene, domain 1"/>
    <property type="match status" value="1"/>
</dbReference>
<name>A0ABU8VIT3_9BURK</name>
<dbReference type="PANTHER" id="PTHR42928:SF5">
    <property type="entry name" value="BLR1237 PROTEIN"/>
    <property type="match status" value="1"/>
</dbReference>
<dbReference type="Pfam" id="PF03401">
    <property type="entry name" value="TctC"/>
    <property type="match status" value="1"/>
</dbReference>
<evidence type="ECO:0000256" key="2">
    <source>
        <dbReference type="SAM" id="SignalP"/>
    </source>
</evidence>
<accession>A0ABU8VIT3</accession>
<dbReference type="InterPro" id="IPR005064">
    <property type="entry name" value="BUG"/>
</dbReference>
<dbReference type="CDD" id="cd13578">
    <property type="entry name" value="PBP2_Bug27"/>
    <property type="match status" value="1"/>
</dbReference>
<dbReference type="Gene3D" id="3.40.190.10">
    <property type="entry name" value="Periplasmic binding protein-like II"/>
    <property type="match status" value="1"/>
</dbReference>
<dbReference type="RefSeq" id="WP_340358153.1">
    <property type="nucleotide sequence ID" value="NZ_JBBKZU010000007.1"/>
</dbReference>